<protein>
    <submittedName>
        <fullName evidence="2">Uncharacterized protein</fullName>
    </submittedName>
</protein>
<dbReference type="AlphaFoldDB" id="A0A1E8Q4M5"/>
<name>A0A1E8Q4M5_9MYCO</name>
<proteinExistence type="predicted"/>
<feature type="region of interest" description="Disordered" evidence="1">
    <location>
        <begin position="153"/>
        <end position="229"/>
    </location>
</feature>
<evidence type="ECO:0000313" key="3">
    <source>
        <dbReference type="Proteomes" id="UP000178953"/>
    </source>
</evidence>
<dbReference type="EMBL" id="MCHX01000023">
    <property type="protein sequence ID" value="OFJ53578.1"/>
    <property type="molecule type" value="Genomic_DNA"/>
</dbReference>
<feature type="compositionally biased region" description="Basic and acidic residues" evidence="1">
    <location>
        <begin position="274"/>
        <end position="288"/>
    </location>
</feature>
<accession>A0A1E8Q4M5</accession>
<sequence length="297" mass="31132">MSVDDDLDRLYGVPPEEFTALRKELAASAKKRGDADEAKAIAAARRPTTAAWVVNALVRADPTAVPRLTDMSASLRAAHAEMDGSRIRELTAAQRALVHELVRTAFDAADVGGPSAALRDDVTNTVQAAIADPDVAARLGRLEKAEQFSGFGDFGASSAVTSPRAKKGAGPKSATPQRSSRPAKRSSAAPTRPAGPSATEVRAARKRRDTAVKAAEKAAAGKSDADEAVEDQRAALTSARRRYEKLLEQLSAAEHDVNTAEADLEAAQQDAEAAAERARAADTERAEAESALTALEG</sequence>
<gene>
    <name evidence="2" type="ORF">BEL07_11780</name>
</gene>
<dbReference type="RefSeq" id="WP_070353283.1">
    <property type="nucleotide sequence ID" value="NZ_CP043474.1"/>
</dbReference>
<evidence type="ECO:0000256" key="1">
    <source>
        <dbReference type="SAM" id="MobiDB-lite"/>
    </source>
</evidence>
<comment type="caution">
    <text evidence="2">The sequence shown here is derived from an EMBL/GenBank/DDBJ whole genome shotgun (WGS) entry which is preliminary data.</text>
</comment>
<feature type="region of interest" description="Disordered" evidence="1">
    <location>
        <begin position="265"/>
        <end position="297"/>
    </location>
</feature>
<evidence type="ECO:0000313" key="2">
    <source>
        <dbReference type="EMBL" id="OFJ53578.1"/>
    </source>
</evidence>
<dbReference type="Proteomes" id="UP000178953">
    <property type="component" value="Unassembled WGS sequence"/>
</dbReference>
<feature type="compositionally biased region" description="Low complexity" evidence="1">
    <location>
        <begin position="176"/>
        <end position="194"/>
    </location>
</feature>
<reference evidence="2 3" key="1">
    <citation type="submission" date="2016-09" db="EMBL/GenBank/DDBJ databases">
        <title>genome sequence of Mycobacterium sp. 739 SCH.</title>
        <authorList>
            <person name="Greninger A.L."/>
            <person name="Qin X."/>
            <person name="Jerome K."/>
            <person name="Vora S."/>
            <person name="Quinn K."/>
        </authorList>
    </citation>
    <scope>NUCLEOTIDE SEQUENCE [LARGE SCALE GENOMIC DNA]</scope>
    <source>
        <strain evidence="2 3">SCH</strain>
    </source>
</reference>
<keyword evidence="3" id="KW-1185">Reference proteome</keyword>
<dbReference type="OrthoDB" id="3541690at2"/>
<organism evidence="2 3">
    <name type="scientific">Mycolicibacterium grossiae</name>
    <dbReference type="NCBI Taxonomy" id="1552759"/>
    <lineage>
        <taxon>Bacteria</taxon>
        <taxon>Bacillati</taxon>
        <taxon>Actinomycetota</taxon>
        <taxon>Actinomycetes</taxon>
        <taxon>Mycobacteriales</taxon>
        <taxon>Mycobacteriaceae</taxon>
        <taxon>Mycolicibacterium</taxon>
    </lineage>
</organism>